<accession>A0A5B7IGD6</accession>
<evidence type="ECO:0000313" key="1">
    <source>
        <dbReference type="EMBL" id="MPC79614.1"/>
    </source>
</evidence>
<dbReference type="Proteomes" id="UP000324222">
    <property type="component" value="Unassembled WGS sequence"/>
</dbReference>
<keyword evidence="2" id="KW-1185">Reference proteome</keyword>
<proteinExistence type="predicted"/>
<protein>
    <submittedName>
        <fullName evidence="1">Uncharacterized protein</fullName>
    </submittedName>
</protein>
<organism evidence="1 2">
    <name type="scientific">Portunus trituberculatus</name>
    <name type="common">Swimming crab</name>
    <name type="synonym">Neptunus trituberculatus</name>
    <dbReference type="NCBI Taxonomy" id="210409"/>
    <lineage>
        <taxon>Eukaryota</taxon>
        <taxon>Metazoa</taxon>
        <taxon>Ecdysozoa</taxon>
        <taxon>Arthropoda</taxon>
        <taxon>Crustacea</taxon>
        <taxon>Multicrustacea</taxon>
        <taxon>Malacostraca</taxon>
        <taxon>Eumalacostraca</taxon>
        <taxon>Eucarida</taxon>
        <taxon>Decapoda</taxon>
        <taxon>Pleocyemata</taxon>
        <taxon>Brachyura</taxon>
        <taxon>Eubrachyura</taxon>
        <taxon>Portunoidea</taxon>
        <taxon>Portunidae</taxon>
        <taxon>Portuninae</taxon>
        <taxon>Portunus</taxon>
    </lineage>
</organism>
<dbReference type="AlphaFoldDB" id="A0A5B7IGD6"/>
<reference evidence="1 2" key="1">
    <citation type="submission" date="2019-05" db="EMBL/GenBank/DDBJ databases">
        <title>Another draft genome of Portunus trituberculatus and its Hox gene families provides insights of decapod evolution.</title>
        <authorList>
            <person name="Jeong J.-H."/>
            <person name="Song I."/>
            <person name="Kim S."/>
            <person name="Choi T."/>
            <person name="Kim D."/>
            <person name="Ryu S."/>
            <person name="Kim W."/>
        </authorList>
    </citation>
    <scope>NUCLEOTIDE SEQUENCE [LARGE SCALE GENOMIC DNA]</scope>
    <source>
        <tissue evidence="1">Muscle</tissue>
    </source>
</reference>
<sequence>MFQGHVGLGWDSVRVEGESRAEITLPIDPPSPLPAHCVPATFFTPPTPLLPLPPASPLPPDAATCGVQLYTYFYSPLSGFSSLSV</sequence>
<evidence type="ECO:0000313" key="2">
    <source>
        <dbReference type="Proteomes" id="UP000324222"/>
    </source>
</evidence>
<dbReference type="EMBL" id="VSRR010051598">
    <property type="protein sequence ID" value="MPC79614.1"/>
    <property type="molecule type" value="Genomic_DNA"/>
</dbReference>
<comment type="caution">
    <text evidence="1">The sequence shown here is derived from an EMBL/GenBank/DDBJ whole genome shotgun (WGS) entry which is preliminary data.</text>
</comment>
<name>A0A5B7IGD6_PORTR</name>
<gene>
    <name evidence="1" type="ORF">E2C01_074150</name>
</gene>